<dbReference type="OrthoDB" id="6284693at2759"/>
<evidence type="ECO:0000256" key="2">
    <source>
        <dbReference type="ARBA" id="ARBA00022801"/>
    </source>
</evidence>
<sequence>MLLLKRLLQLIRACLRCGVAFTLEESKWRITAIAYLPLHAVLAVFPFTAFAGNVRKYARAVKRQSERLRRNQNLCSHANTNGMGEEPDGSRCAVTWARQLMATSKRLFEYAQKCLSDQDKGVAFWQLLGLQCPAVDELTTLVKALSPPQCPDPIRHLCLVHKHVQAQSTLGHLIRDLCSRRCAQLRDYKARVIVLRRLGYLKWRIGGPAQLTRKGLAALEIDQREVLLCEALCHGLLNHRTPAEAAAVLSCFVCDSQCERSRPFVSGRLQSVVARMLDLASELKYSSAWTGVDNSDIDFHVNPGLVEATYAWARGEALSVVADKSGADEGHLLRAFKRLGEVLQQARKACHHLGYQTLETLMLDAHVAINRGALTIMSMSGPPPPPSANTIAAVASADIANIDFMCFYALCA</sequence>
<dbReference type="EMBL" id="UXSR01001832">
    <property type="protein sequence ID" value="VDD78535.1"/>
    <property type="molecule type" value="Genomic_DNA"/>
</dbReference>
<keyword evidence="3" id="KW-0347">Helicase</keyword>
<keyword evidence="8" id="KW-1185">Reference proteome</keyword>
<dbReference type="GO" id="GO:0016787">
    <property type="term" value="F:hydrolase activity"/>
    <property type="evidence" value="ECO:0007669"/>
    <property type="project" value="UniProtKB-KW"/>
</dbReference>
<dbReference type="Gene3D" id="1.10.3380.30">
    <property type="match status" value="1"/>
</dbReference>
<dbReference type="SMART" id="SM01142">
    <property type="entry name" value="DSHCT"/>
    <property type="match status" value="1"/>
</dbReference>
<dbReference type="InterPro" id="IPR012961">
    <property type="entry name" value="Ski2/MTR4_C"/>
</dbReference>
<keyword evidence="1" id="KW-0547">Nucleotide-binding</keyword>
<accession>A0A0R3UC89</accession>
<dbReference type="InterPro" id="IPR050699">
    <property type="entry name" value="RNA-DNA_Helicase"/>
</dbReference>
<keyword evidence="4" id="KW-0067">ATP-binding</keyword>
<dbReference type="AlphaFoldDB" id="A0A0R3UC89"/>
<evidence type="ECO:0000256" key="5">
    <source>
        <dbReference type="ARBA" id="ARBA00047984"/>
    </source>
</evidence>
<evidence type="ECO:0000256" key="1">
    <source>
        <dbReference type="ARBA" id="ARBA00022741"/>
    </source>
</evidence>
<dbReference type="Pfam" id="PF08148">
    <property type="entry name" value="DSHCT"/>
    <property type="match status" value="1"/>
</dbReference>
<evidence type="ECO:0000256" key="3">
    <source>
        <dbReference type="ARBA" id="ARBA00022806"/>
    </source>
</evidence>
<comment type="catalytic activity">
    <reaction evidence="5">
        <text>ATP + H2O = ADP + phosphate + H(+)</text>
        <dbReference type="Rhea" id="RHEA:13065"/>
        <dbReference type="ChEBI" id="CHEBI:15377"/>
        <dbReference type="ChEBI" id="CHEBI:15378"/>
        <dbReference type="ChEBI" id="CHEBI:30616"/>
        <dbReference type="ChEBI" id="CHEBI:43474"/>
        <dbReference type="ChEBI" id="CHEBI:456216"/>
        <dbReference type="EC" id="3.6.4.13"/>
    </reaction>
</comment>
<gene>
    <name evidence="7" type="ORF">MCOS_LOCUS4538</name>
</gene>
<dbReference type="PANTHER" id="PTHR12131:SF1">
    <property type="entry name" value="ATP-DEPENDENT RNA HELICASE SUPV3L1, MITOCHONDRIAL-RELATED"/>
    <property type="match status" value="1"/>
</dbReference>
<feature type="domain" description="ATP-dependent RNA helicase Ski2/MTR4 C-terminal" evidence="6">
    <location>
        <begin position="206"/>
        <end position="374"/>
    </location>
</feature>
<dbReference type="STRING" id="53468.A0A0R3UC89"/>
<evidence type="ECO:0000259" key="6">
    <source>
        <dbReference type="SMART" id="SM01142"/>
    </source>
</evidence>
<evidence type="ECO:0000313" key="8">
    <source>
        <dbReference type="Proteomes" id="UP000267029"/>
    </source>
</evidence>
<dbReference type="GO" id="GO:0005524">
    <property type="term" value="F:ATP binding"/>
    <property type="evidence" value="ECO:0007669"/>
    <property type="project" value="UniProtKB-KW"/>
</dbReference>
<protein>
    <recommendedName>
        <fullName evidence="6">ATP-dependent RNA helicase Ski2/MTR4 C-terminal domain-containing protein</fullName>
    </recommendedName>
</protein>
<organism evidence="7 8">
    <name type="scientific">Mesocestoides corti</name>
    <name type="common">Flatworm</name>
    <dbReference type="NCBI Taxonomy" id="53468"/>
    <lineage>
        <taxon>Eukaryota</taxon>
        <taxon>Metazoa</taxon>
        <taxon>Spiralia</taxon>
        <taxon>Lophotrochozoa</taxon>
        <taxon>Platyhelminthes</taxon>
        <taxon>Cestoda</taxon>
        <taxon>Eucestoda</taxon>
        <taxon>Cyclophyllidea</taxon>
        <taxon>Mesocestoididae</taxon>
        <taxon>Mesocestoides</taxon>
    </lineage>
</organism>
<dbReference type="Proteomes" id="UP000267029">
    <property type="component" value="Unassembled WGS sequence"/>
</dbReference>
<keyword evidence="2" id="KW-0378">Hydrolase</keyword>
<proteinExistence type="predicted"/>
<name>A0A0R3UC89_MESCO</name>
<dbReference type="GO" id="GO:0070478">
    <property type="term" value="P:nuclear-transcribed mRNA catabolic process, 3'-5' exonucleolytic nonsense-mediated decay"/>
    <property type="evidence" value="ECO:0007669"/>
    <property type="project" value="TreeGrafter"/>
</dbReference>
<reference evidence="7 8" key="1">
    <citation type="submission" date="2018-10" db="EMBL/GenBank/DDBJ databases">
        <authorList>
            <consortium name="Pathogen Informatics"/>
        </authorList>
    </citation>
    <scope>NUCLEOTIDE SEQUENCE [LARGE SCALE GENOMIC DNA]</scope>
</reference>
<evidence type="ECO:0000313" key="7">
    <source>
        <dbReference type="EMBL" id="VDD78535.1"/>
    </source>
</evidence>
<dbReference type="PANTHER" id="PTHR12131">
    <property type="entry name" value="ATP-DEPENDENT RNA AND DNA HELICASE"/>
    <property type="match status" value="1"/>
</dbReference>
<dbReference type="GO" id="GO:0003724">
    <property type="term" value="F:RNA helicase activity"/>
    <property type="evidence" value="ECO:0007669"/>
    <property type="project" value="UniProtKB-EC"/>
</dbReference>
<dbReference type="GO" id="GO:0055087">
    <property type="term" value="C:Ski complex"/>
    <property type="evidence" value="ECO:0007669"/>
    <property type="project" value="TreeGrafter"/>
</dbReference>
<evidence type="ECO:0000256" key="4">
    <source>
        <dbReference type="ARBA" id="ARBA00022840"/>
    </source>
</evidence>